<dbReference type="InParanoid" id="A2F8B9"/>
<evidence type="ECO:0000256" key="6">
    <source>
        <dbReference type="PROSITE-ProRule" id="PRU10141"/>
    </source>
</evidence>
<dbReference type="KEGG" id="tva:4756625"/>
<dbReference type="FunFam" id="1.10.510.10:FF:000956">
    <property type="entry name" value="CAMK family protein kinase"/>
    <property type="match status" value="1"/>
</dbReference>
<dbReference type="VEuPathDB" id="TrichDB:TVAG_409590"/>
<evidence type="ECO:0000313" key="9">
    <source>
        <dbReference type="Proteomes" id="UP000001542"/>
    </source>
</evidence>
<dbReference type="AlphaFoldDB" id="A2F8B9"/>
<reference evidence="8" key="1">
    <citation type="submission" date="2006-10" db="EMBL/GenBank/DDBJ databases">
        <authorList>
            <person name="Amadeo P."/>
            <person name="Zhao Q."/>
            <person name="Wortman J."/>
            <person name="Fraser-Liggett C."/>
            <person name="Carlton J."/>
        </authorList>
    </citation>
    <scope>NUCLEOTIDE SEQUENCE</scope>
    <source>
        <strain evidence="8">G3</strain>
    </source>
</reference>
<evidence type="ECO:0000313" key="8">
    <source>
        <dbReference type="EMBL" id="EAX98821.1"/>
    </source>
</evidence>
<dbReference type="RefSeq" id="XP_001311751.1">
    <property type="nucleotide sequence ID" value="XM_001311750.1"/>
</dbReference>
<dbReference type="SMART" id="SM00220">
    <property type="entry name" value="S_TKc"/>
    <property type="match status" value="1"/>
</dbReference>
<dbReference type="GO" id="GO:0005524">
    <property type="term" value="F:ATP binding"/>
    <property type="evidence" value="ECO:0007669"/>
    <property type="project" value="UniProtKB-UniRule"/>
</dbReference>
<keyword evidence="2" id="KW-0808">Transferase</keyword>
<evidence type="ECO:0000256" key="3">
    <source>
        <dbReference type="ARBA" id="ARBA00022741"/>
    </source>
</evidence>
<keyword evidence="3 6" id="KW-0547">Nucleotide-binding</keyword>
<evidence type="ECO:0000256" key="2">
    <source>
        <dbReference type="ARBA" id="ARBA00022679"/>
    </source>
</evidence>
<dbReference type="STRING" id="5722.A2F8B9"/>
<dbReference type="Pfam" id="PF00069">
    <property type="entry name" value="Pkinase"/>
    <property type="match status" value="1"/>
</dbReference>
<dbReference type="InterPro" id="IPR017441">
    <property type="entry name" value="Protein_kinase_ATP_BS"/>
</dbReference>
<dbReference type="SUPFAM" id="SSF56112">
    <property type="entry name" value="Protein kinase-like (PK-like)"/>
    <property type="match status" value="1"/>
</dbReference>
<organism evidence="8 9">
    <name type="scientific">Trichomonas vaginalis (strain ATCC PRA-98 / G3)</name>
    <dbReference type="NCBI Taxonomy" id="412133"/>
    <lineage>
        <taxon>Eukaryota</taxon>
        <taxon>Metamonada</taxon>
        <taxon>Parabasalia</taxon>
        <taxon>Trichomonadida</taxon>
        <taxon>Trichomonadidae</taxon>
        <taxon>Trichomonas</taxon>
    </lineage>
</organism>
<gene>
    <name evidence="8" type="ORF">TVAG_409590</name>
</gene>
<dbReference type="PROSITE" id="PS00107">
    <property type="entry name" value="PROTEIN_KINASE_ATP"/>
    <property type="match status" value="1"/>
</dbReference>
<name>A2F8B9_TRIV3</name>
<dbReference type="SMR" id="A2F8B9"/>
<dbReference type="VEuPathDB" id="TrichDB:TVAGG3_0365800"/>
<evidence type="ECO:0000256" key="5">
    <source>
        <dbReference type="ARBA" id="ARBA00022840"/>
    </source>
</evidence>
<dbReference type="OMA" id="FIVIIME"/>
<keyword evidence="5 6" id="KW-0067">ATP-binding</keyword>
<proteinExistence type="predicted"/>
<dbReference type="PROSITE" id="PS50011">
    <property type="entry name" value="PROTEIN_KINASE_DOM"/>
    <property type="match status" value="1"/>
</dbReference>
<dbReference type="Proteomes" id="UP000001542">
    <property type="component" value="Unassembled WGS sequence"/>
</dbReference>
<dbReference type="eggNOG" id="KOG0583">
    <property type="taxonomic scope" value="Eukaryota"/>
</dbReference>
<accession>A2F8B9</accession>
<reference evidence="8" key="2">
    <citation type="journal article" date="2007" name="Science">
        <title>Draft genome sequence of the sexually transmitted pathogen Trichomonas vaginalis.</title>
        <authorList>
            <person name="Carlton J.M."/>
            <person name="Hirt R.P."/>
            <person name="Silva J.C."/>
            <person name="Delcher A.L."/>
            <person name="Schatz M."/>
            <person name="Zhao Q."/>
            <person name="Wortman J.R."/>
            <person name="Bidwell S.L."/>
            <person name="Alsmark U.C.M."/>
            <person name="Besteiro S."/>
            <person name="Sicheritz-Ponten T."/>
            <person name="Noel C.J."/>
            <person name="Dacks J.B."/>
            <person name="Foster P.G."/>
            <person name="Simillion C."/>
            <person name="Van de Peer Y."/>
            <person name="Miranda-Saavedra D."/>
            <person name="Barton G.J."/>
            <person name="Westrop G.D."/>
            <person name="Mueller S."/>
            <person name="Dessi D."/>
            <person name="Fiori P.L."/>
            <person name="Ren Q."/>
            <person name="Paulsen I."/>
            <person name="Zhang H."/>
            <person name="Bastida-Corcuera F.D."/>
            <person name="Simoes-Barbosa A."/>
            <person name="Brown M.T."/>
            <person name="Hayes R.D."/>
            <person name="Mukherjee M."/>
            <person name="Okumura C.Y."/>
            <person name="Schneider R."/>
            <person name="Smith A.J."/>
            <person name="Vanacova S."/>
            <person name="Villalvazo M."/>
            <person name="Haas B.J."/>
            <person name="Pertea M."/>
            <person name="Feldblyum T.V."/>
            <person name="Utterback T.R."/>
            <person name="Shu C.L."/>
            <person name="Osoegawa K."/>
            <person name="de Jong P.J."/>
            <person name="Hrdy I."/>
            <person name="Horvathova L."/>
            <person name="Zubacova Z."/>
            <person name="Dolezal P."/>
            <person name="Malik S.B."/>
            <person name="Logsdon J.M. Jr."/>
            <person name="Henze K."/>
            <person name="Gupta A."/>
            <person name="Wang C.C."/>
            <person name="Dunne R.L."/>
            <person name="Upcroft J.A."/>
            <person name="Upcroft P."/>
            <person name="White O."/>
            <person name="Salzberg S.L."/>
            <person name="Tang P."/>
            <person name="Chiu C.-H."/>
            <person name="Lee Y.-S."/>
            <person name="Embley T.M."/>
            <person name="Coombs G.H."/>
            <person name="Mottram J.C."/>
            <person name="Tachezy J."/>
            <person name="Fraser-Liggett C.M."/>
            <person name="Johnson P.J."/>
        </authorList>
    </citation>
    <scope>NUCLEOTIDE SEQUENCE [LARGE SCALE GENOMIC DNA]</scope>
    <source>
        <strain evidence="8">G3</strain>
    </source>
</reference>
<dbReference type="PANTHER" id="PTHR24345">
    <property type="entry name" value="SERINE/THREONINE-PROTEIN KINASE PLK"/>
    <property type="match status" value="1"/>
</dbReference>
<keyword evidence="9" id="KW-1185">Reference proteome</keyword>
<dbReference type="EMBL" id="DS113660">
    <property type="protein sequence ID" value="EAX98821.1"/>
    <property type="molecule type" value="Genomic_DNA"/>
</dbReference>
<evidence type="ECO:0000259" key="7">
    <source>
        <dbReference type="PROSITE" id="PS50011"/>
    </source>
</evidence>
<feature type="domain" description="Protein kinase" evidence="7">
    <location>
        <begin position="12"/>
        <end position="264"/>
    </location>
</feature>
<keyword evidence="1" id="KW-0723">Serine/threonine-protein kinase</keyword>
<dbReference type="OrthoDB" id="4062651at2759"/>
<dbReference type="InterPro" id="IPR000719">
    <property type="entry name" value="Prot_kinase_dom"/>
</dbReference>
<sequence length="300" mass="34434">MVAKIPNQFKTYALGCLIGTGSSSSVYQVYCLKTGQYFAAKFIPRELFSESNEYLRHVESELRILERIDHPRIAKFHEVIYLEDFIVIIMELLLNGTLHQLTSTRHKLPEPMVYNIIIQTAEALDYLHSKGIAHRDIKPENIGFDENMNVKLLDFGFGVQTKNRNLNLACGTPYFIAPEVIYNDTYDGSKSDMWSLGITIYYTVFRKFPFPECSTKKFLKYLGELKDIEAQCYGMMKTILEGLLVKNPDERLSARQVINLLQFKPDNNVRARSLSMPAVLSSKNASNNRNTKLIIRPEIN</sequence>
<feature type="binding site" evidence="6">
    <location>
        <position position="41"/>
    </location>
    <ligand>
        <name>ATP</name>
        <dbReference type="ChEBI" id="CHEBI:30616"/>
    </ligand>
</feature>
<evidence type="ECO:0000256" key="1">
    <source>
        <dbReference type="ARBA" id="ARBA00022527"/>
    </source>
</evidence>
<evidence type="ECO:0000256" key="4">
    <source>
        <dbReference type="ARBA" id="ARBA00022777"/>
    </source>
</evidence>
<dbReference type="PANTHER" id="PTHR24345:SF91">
    <property type="entry name" value="SERINE_THREONINE-PROTEIN KINASE PLK4"/>
    <property type="match status" value="1"/>
</dbReference>
<protein>
    <submittedName>
        <fullName evidence="8">CAMK family protein kinase</fullName>
    </submittedName>
</protein>
<dbReference type="GO" id="GO:0004674">
    <property type="term" value="F:protein serine/threonine kinase activity"/>
    <property type="evidence" value="ECO:0000318"/>
    <property type="project" value="GO_Central"/>
</dbReference>
<dbReference type="InterPro" id="IPR011009">
    <property type="entry name" value="Kinase-like_dom_sf"/>
</dbReference>
<keyword evidence="4 8" id="KW-0418">Kinase</keyword>
<dbReference type="Gene3D" id="1.10.510.10">
    <property type="entry name" value="Transferase(Phosphotransferase) domain 1"/>
    <property type="match status" value="1"/>
</dbReference>
<dbReference type="GO" id="GO:0051726">
    <property type="term" value="P:regulation of cell cycle"/>
    <property type="evidence" value="ECO:0000318"/>
    <property type="project" value="GO_Central"/>
</dbReference>